<dbReference type="AlphaFoldDB" id="A0A1R4HEQ5"/>
<evidence type="ECO:0000259" key="2">
    <source>
        <dbReference type="Pfam" id="PF00596"/>
    </source>
</evidence>
<reference evidence="4" key="1">
    <citation type="submission" date="2017-02" db="EMBL/GenBank/DDBJ databases">
        <authorList>
            <person name="Daims H."/>
        </authorList>
    </citation>
    <scope>NUCLEOTIDE SEQUENCE [LARGE SCALE GENOMIC DNA]</scope>
</reference>
<evidence type="ECO:0000313" key="3">
    <source>
        <dbReference type="EMBL" id="SJM94686.1"/>
    </source>
</evidence>
<sequence>MLPDGQHFLVNPFGLHFSEITASNLIVCDFSGKVIRGEGEPSASAHHIHAPIHLKNGFWIMPVAYIGADG</sequence>
<dbReference type="GO" id="GO:0005996">
    <property type="term" value="P:monosaccharide metabolic process"/>
    <property type="evidence" value="ECO:0007669"/>
    <property type="project" value="UniProtKB-ARBA"/>
</dbReference>
<feature type="domain" description="Class II aldolase/adducin N-terminal" evidence="2">
    <location>
        <begin position="4"/>
        <end position="54"/>
    </location>
</feature>
<name>A0A1R4HEQ5_9GAMM</name>
<dbReference type="Proteomes" id="UP000195442">
    <property type="component" value="Unassembled WGS sequence"/>
</dbReference>
<dbReference type="EMBL" id="FUKJ01000357">
    <property type="protein sequence ID" value="SJM94686.1"/>
    <property type="molecule type" value="Genomic_DNA"/>
</dbReference>
<protein>
    <recommendedName>
        <fullName evidence="2">Class II aldolase/adducin N-terminal domain-containing protein</fullName>
    </recommendedName>
</protein>
<dbReference type="Gene3D" id="3.40.225.10">
    <property type="entry name" value="Class II aldolase/adducin N-terminal domain"/>
    <property type="match status" value="1"/>
</dbReference>
<evidence type="ECO:0000313" key="4">
    <source>
        <dbReference type="Proteomes" id="UP000195442"/>
    </source>
</evidence>
<organism evidence="3 4">
    <name type="scientific">Crenothrix polyspora</name>
    <dbReference type="NCBI Taxonomy" id="360316"/>
    <lineage>
        <taxon>Bacteria</taxon>
        <taxon>Pseudomonadati</taxon>
        <taxon>Pseudomonadota</taxon>
        <taxon>Gammaproteobacteria</taxon>
        <taxon>Methylococcales</taxon>
        <taxon>Crenotrichaceae</taxon>
        <taxon>Crenothrix</taxon>
    </lineage>
</organism>
<gene>
    <name evidence="3" type="ORF">CRENPOLYSF2_420016</name>
</gene>
<dbReference type="InterPro" id="IPR036409">
    <property type="entry name" value="Aldolase_II/adducin_N_sf"/>
</dbReference>
<dbReference type="GO" id="GO:0051015">
    <property type="term" value="F:actin filament binding"/>
    <property type="evidence" value="ECO:0007669"/>
    <property type="project" value="TreeGrafter"/>
</dbReference>
<dbReference type="InterPro" id="IPR001303">
    <property type="entry name" value="Aldolase_II/adducin_N"/>
</dbReference>
<proteinExistence type="inferred from homology"/>
<accession>A0A1R4HEQ5</accession>
<comment type="similarity">
    <text evidence="1">Belongs to the aldolase class II family.</text>
</comment>
<dbReference type="PANTHER" id="PTHR10672">
    <property type="entry name" value="ADDUCIN"/>
    <property type="match status" value="1"/>
</dbReference>
<dbReference type="GO" id="GO:0005856">
    <property type="term" value="C:cytoskeleton"/>
    <property type="evidence" value="ECO:0007669"/>
    <property type="project" value="TreeGrafter"/>
</dbReference>
<keyword evidence="4" id="KW-1185">Reference proteome</keyword>
<dbReference type="InterPro" id="IPR051017">
    <property type="entry name" value="Aldolase-II_Adducin_sf"/>
</dbReference>
<evidence type="ECO:0000256" key="1">
    <source>
        <dbReference type="ARBA" id="ARBA00037961"/>
    </source>
</evidence>
<dbReference type="Pfam" id="PF00596">
    <property type="entry name" value="Aldolase_II"/>
    <property type="match status" value="1"/>
</dbReference>
<dbReference type="SUPFAM" id="SSF53639">
    <property type="entry name" value="AraD/HMP-PK domain-like"/>
    <property type="match status" value="1"/>
</dbReference>
<dbReference type="PANTHER" id="PTHR10672:SF3">
    <property type="entry name" value="PROTEIN HU-LI TAI SHAO"/>
    <property type="match status" value="1"/>
</dbReference>